<keyword evidence="2" id="KW-1185">Reference proteome</keyword>
<evidence type="ECO:0000313" key="1">
    <source>
        <dbReference type="EMBL" id="KAK5968107.1"/>
    </source>
</evidence>
<organism evidence="1 2">
    <name type="scientific">Trichostrongylus colubriformis</name>
    <name type="common">Black scour worm</name>
    <dbReference type="NCBI Taxonomy" id="6319"/>
    <lineage>
        <taxon>Eukaryota</taxon>
        <taxon>Metazoa</taxon>
        <taxon>Ecdysozoa</taxon>
        <taxon>Nematoda</taxon>
        <taxon>Chromadorea</taxon>
        <taxon>Rhabditida</taxon>
        <taxon>Rhabditina</taxon>
        <taxon>Rhabditomorpha</taxon>
        <taxon>Strongyloidea</taxon>
        <taxon>Trichostrongylidae</taxon>
        <taxon>Trichostrongylus</taxon>
    </lineage>
</organism>
<sequence>MVTIPYAHRNSSIHQQLRKKSLELMTNFDIHATLMDILKTLSLKELLDRGDVLYDIVVRLSPSNGLFSAFIRRSAYGLILGTGLSRLDKYGRQGNCLVGNILRPLCHCKGTTVP</sequence>
<dbReference type="AlphaFoldDB" id="A0AAN8EXQ0"/>
<dbReference type="Proteomes" id="UP001331761">
    <property type="component" value="Unassembled WGS sequence"/>
</dbReference>
<protein>
    <submittedName>
        <fullName evidence="1">Uncharacterized protein</fullName>
    </submittedName>
</protein>
<gene>
    <name evidence="1" type="ORF">GCK32_020843</name>
</gene>
<evidence type="ECO:0000313" key="2">
    <source>
        <dbReference type="Proteomes" id="UP001331761"/>
    </source>
</evidence>
<comment type="caution">
    <text evidence="1">The sequence shown here is derived from an EMBL/GenBank/DDBJ whole genome shotgun (WGS) entry which is preliminary data.</text>
</comment>
<name>A0AAN8EXQ0_TRICO</name>
<reference evidence="1 2" key="1">
    <citation type="submission" date="2019-10" db="EMBL/GenBank/DDBJ databases">
        <title>Assembly and Annotation for the nematode Trichostrongylus colubriformis.</title>
        <authorList>
            <person name="Martin J."/>
        </authorList>
    </citation>
    <scope>NUCLEOTIDE SEQUENCE [LARGE SCALE GENOMIC DNA]</scope>
    <source>
        <strain evidence="1">G859</strain>
        <tissue evidence="1">Whole worm</tissue>
    </source>
</reference>
<proteinExistence type="predicted"/>
<accession>A0AAN8EXQ0</accession>
<dbReference type="EMBL" id="WIXE01021730">
    <property type="protein sequence ID" value="KAK5968107.1"/>
    <property type="molecule type" value="Genomic_DNA"/>
</dbReference>